<sequence length="279" mass="29511">MFDAPLLAQGEQDPLKLLFQLIVLAIFFAGPLLGRVLKKMASGDKGAGGAKPKAARPSRTDSRADSRSEAEELGGDLWRQLMELEKVPELEEIDAPPVAKRRPADPLNDPDIEIVQDSALERRRAEARPRTPAAPPQAPPPPRLPKRAPVSGGPATGAPVEGGAGTYASDVPLTKGRRIESFKPTLSEVPTEEQLERMALGNRPSHAPIPGGGFSSSALPSMGGVSEAAREVTVVGRAGTATGGLTPADLRRAVLLSEILGPPVSERRNGWGDRDSLWT</sequence>
<dbReference type="Proteomes" id="UP000319342">
    <property type="component" value="Chromosome"/>
</dbReference>
<evidence type="ECO:0000256" key="2">
    <source>
        <dbReference type="SAM" id="Phobius"/>
    </source>
</evidence>
<gene>
    <name evidence="3" type="ORF">Pla163_25850</name>
</gene>
<evidence type="ECO:0000313" key="3">
    <source>
        <dbReference type="EMBL" id="QDU85455.1"/>
    </source>
</evidence>
<keyword evidence="2" id="KW-0812">Transmembrane</keyword>
<keyword evidence="4" id="KW-1185">Reference proteome</keyword>
<feature type="region of interest" description="Disordered" evidence="1">
    <location>
        <begin position="42"/>
        <end position="72"/>
    </location>
</feature>
<organism evidence="3 4">
    <name type="scientific">Rohdeia mirabilis</name>
    <dbReference type="NCBI Taxonomy" id="2528008"/>
    <lineage>
        <taxon>Bacteria</taxon>
        <taxon>Pseudomonadati</taxon>
        <taxon>Planctomycetota</taxon>
        <taxon>Planctomycetia</taxon>
        <taxon>Planctomycetia incertae sedis</taxon>
        <taxon>Rohdeia</taxon>
    </lineage>
</organism>
<protein>
    <submittedName>
        <fullName evidence="3">Uncharacterized protein</fullName>
    </submittedName>
</protein>
<proteinExistence type="predicted"/>
<feature type="compositionally biased region" description="Pro residues" evidence="1">
    <location>
        <begin position="132"/>
        <end position="143"/>
    </location>
</feature>
<feature type="region of interest" description="Disordered" evidence="1">
    <location>
        <begin position="88"/>
        <end position="169"/>
    </location>
</feature>
<evidence type="ECO:0000313" key="4">
    <source>
        <dbReference type="Proteomes" id="UP000319342"/>
    </source>
</evidence>
<dbReference type="RefSeq" id="WP_145188835.1">
    <property type="nucleotide sequence ID" value="NZ_CP036290.1"/>
</dbReference>
<feature type="compositionally biased region" description="Basic and acidic residues" evidence="1">
    <location>
        <begin position="119"/>
        <end position="129"/>
    </location>
</feature>
<dbReference type="AlphaFoldDB" id="A0A518D1Z1"/>
<reference evidence="3 4" key="1">
    <citation type="submission" date="2019-02" db="EMBL/GenBank/DDBJ databases">
        <title>Deep-cultivation of Planctomycetes and their phenomic and genomic characterization uncovers novel biology.</title>
        <authorList>
            <person name="Wiegand S."/>
            <person name="Jogler M."/>
            <person name="Boedeker C."/>
            <person name="Pinto D."/>
            <person name="Vollmers J."/>
            <person name="Rivas-Marin E."/>
            <person name="Kohn T."/>
            <person name="Peeters S.H."/>
            <person name="Heuer A."/>
            <person name="Rast P."/>
            <person name="Oberbeckmann S."/>
            <person name="Bunk B."/>
            <person name="Jeske O."/>
            <person name="Meyerdierks A."/>
            <person name="Storesund J.E."/>
            <person name="Kallscheuer N."/>
            <person name="Luecker S."/>
            <person name="Lage O.M."/>
            <person name="Pohl T."/>
            <person name="Merkel B.J."/>
            <person name="Hornburger P."/>
            <person name="Mueller R.-W."/>
            <person name="Bruemmer F."/>
            <person name="Labrenz M."/>
            <person name="Spormann A.M."/>
            <person name="Op den Camp H."/>
            <person name="Overmann J."/>
            <person name="Amann R."/>
            <person name="Jetten M.S.M."/>
            <person name="Mascher T."/>
            <person name="Medema M.H."/>
            <person name="Devos D.P."/>
            <person name="Kaster A.-K."/>
            <person name="Ovreas L."/>
            <person name="Rohde M."/>
            <person name="Galperin M.Y."/>
            <person name="Jogler C."/>
        </authorList>
    </citation>
    <scope>NUCLEOTIDE SEQUENCE [LARGE SCALE GENOMIC DNA]</scope>
    <source>
        <strain evidence="3 4">Pla163</strain>
    </source>
</reference>
<keyword evidence="2" id="KW-0472">Membrane</keyword>
<evidence type="ECO:0000256" key="1">
    <source>
        <dbReference type="SAM" id="MobiDB-lite"/>
    </source>
</evidence>
<keyword evidence="2" id="KW-1133">Transmembrane helix</keyword>
<dbReference type="EMBL" id="CP036290">
    <property type="protein sequence ID" value="QDU85455.1"/>
    <property type="molecule type" value="Genomic_DNA"/>
</dbReference>
<feature type="transmembrane region" description="Helical" evidence="2">
    <location>
        <begin position="17"/>
        <end position="37"/>
    </location>
</feature>
<feature type="compositionally biased region" description="Basic and acidic residues" evidence="1">
    <location>
        <begin position="58"/>
        <end position="70"/>
    </location>
</feature>
<accession>A0A518D1Z1</accession>
<name>A0A518D1Z1_9BACT</name>